<dbReference type="CDD" id="cd04301">
    <property type="entry name" value="NAT_SF"/>
    <property type="match status" value="1"/>
</dbReference>
<evidence type="ECO:0000313" key="2">
    <source>
        <dbReference type="EMBL" id="GIL41288.1"/>
    </source>
</evidence>
<dbReference type="Proteomes" id="UP000681075">
    <property type="component" value="Unassembled WGS sequence"/>
</dbReference>
<dbReference type="AlphaFoldDB" id="A0A8S8XBD2"/>
<accession>A0A8S8XBD2</accession>
<dbReference type="PROSITE" id="PS51186">
    <property type="entry name" value="GNAT"/>
    <property type="match status" value="1"/>
</dbReference>
<proteinExistence type="predicted"/>
<evidence type="ECO:0000259" key="1">
    <source>
        <dbReference type="PROSITE" id="PS51186"/>
    </source>
</evidence>
<sequence>MIALPDGTQIHVRPVVPQDAPLFHANFAHATEDDLRNRFFESLPALPDELVERLSNYDHTRELALVALPLPGADGPLDAYGIARLAMESAPSKEAELALIVRHDWQRRGVGRVLTQALLAEADRAGVRDIWALVWRNNRPMLTLLSGFGFQLMVDPSDPMVIMARRRRPAEDGPLATPQPLR</sequence>
<feature type="domain" description="N-acetyltransferase" evidence="1">
    <location>
        <begin position="10"/>
        <end position="168"/>
    </location>
</feature>
<gene>
    <name evidence="2" type="ORF">TMPK1_35250</name>
</gene>
<dbReference type="SUPFAM" id="SSF55729">
    <property type="entry name" value="Acyl-CoA N-acyltransferases (Nat)"/>
    <property type="match status" value="1"/>
</dbReference>
<keyword evidence="3" id="KW-1185">Reference proteome</keyword>
<reference evidence="2" key="1">
    <citation type="submission" date="2021-02" db="EMBL/GenBank/DDBJ databases">
        <title>Genome sequence of Rhodospirillales sp. strain TMPK1 isolated from soil.</title>
        <authorList>
            <person name="Nakai R."/>
            <person name="Kusada H."/>
            <person name="Tamaki H."/>
        </authorList>
    </citation>
    <scope>NUCLEOTIDE SEQUENCE</scope>
    <source>
        <strain evidence="2">TMPK1</strain>
    </source>
</reference>
<dbReference type="EMBL" id="BOPV01000001">
    <property type="protein sequence ID" value="GIL41288.1"/>
    <property type="molecule type" value="Genomic_DNA"/>
</dbReference>
<organism evidence="2 3">
    <name type="scientific">Roseiterribacter gracilis</name>
    <dbReference type="NCBI Taxonomy" id="2812848"/>
    <lineage>
        <taxon>Bacteria</taxon>
        <taxon>Pseudomonadati</taxon>
        <taxon>Pseudomonadota</taxon>
        <taxon>Alphaproteobacteria</taxon>
        <taxon>Rhodospirillales</taxon>
        <taxon>Roseiterribacteraceae</taxon>
        <taxon>Roseiterribacter</taxon>
    </lineage>
</organism>
<dbReference type="Gene3D" id="3.40.630.30">
    <property type="match status" value="1"/>
</dbReference>
<dbReference type="InterPro" id="IPR000182">
    <property type="entry name" value="GNAT_dom"/>
</dbReference>
<dbReference type="InterPro" id="IPR016181">
    <property type="entry name" value="Acyl_CoA_acyltransferase"/>
</dbReference>
<name>A0A8S8XBD2_9PROT</name>
<dbReference type="Pfam" id="PF13302">
    <property type="entry name" value="Acetyltransf_3"/>
    <property type="match status" value="1"/>
</dbReference>
<protein>
    <recommendedName>
        <fullName evidence="1">N-acetyltransferase domain-containing protein</fullName>
    </recommendedName>
</protein>
<dbReference type="GO" id="GO:0016747">
    <property type="term" value="F:acyltransferase activity, transferring groups other than amino-acyl groups"/>
    <property type="evidence" value="ECO:0007669"/>
    <property type="project" value="InterPro"/>
</dbReference>
<comment type="caution">
    <text evidence="2">The sequence shown here is derived from an EMBL/GenBank/DDBJ whole genome shotgun (WGS) entry which is preliminary data.</text>
</comment>
<evidence type="ECO:0000313" key="3">
    <source>
        <dbReference type="Proteomes" id="UP000681075"/>
    </source>
</evidence>